<keyword evidence="8" id="KW-0472">Membrane</keyword>
<comment type="caution">
    <text evidence="10">The sequence shown here is derived from an EMBL/GenBank/DDBJ whole genome shotgun (WGS) entry which is preliminary data.</text>
</comment>
<dbReference type="CDD" id="cd03216">
    <property type="entry name" value="ABC_Carb_Monos_I"/>
    <property type="match status" value="1"/>
</dbReference>
<keyword evidence="3" id="KW-0762">Sugar transport</keyword>
<evidence type="ECO:0000256" key="7">
    <source>
        <dbReference type="ARBA" id="ARBA00022967"/>
    </source>
</evidence>
<evidence type="ECO:0000313" key="11">
    <source>
        <dbReference type="Proteomes" id="UP001596516"/>
    </source>
</evidence>
<keyword evidence="11" id="KW-1185">Reference proteome</keyword>
<dbReference type="SUPFAM" id="SSF52540">
    <property type="entry name" value="P-loop containing nucleoside triphosphate hydrolases"/>
    <property type="match status" value="2"/>
</dbReference>
<name>A0ABW2UH45_9RHOB</name>
<evidence type="ECO:0000259" key="9">
    <source>
        <dbReference type="PROSITE" id="PS50893"/>
    </source>
</evidence>
<dbReference type="PANTHER" id="PTHR43790">
    <property type="entry name" value="CARBOHYDRATE TRANSPORT ATP-BINDING PROTEIN MG119-RELATED"/>
    <property type="match status" value="1"/>
</dbReference>
<dbReference type="InterPro" id="IPR027417">
    <property type="entry name" value="P-loop_NTPase"/>
</dbReference>
<evidence type="ECO:0000256" key="3">
    <source>
        <dbReference type="ARBA" id="ARBA00022597"/>
    </source>
</evidence>
<keyword evidence="1" id="KW-0813">Transport</keyword>
<keyword evidence="5" id="KW-0547">Nucleotide-binding</keyword>
<evidence type="ECO:0000256" key="4">
    <source>
        <dbReference type="ARBA" id="ARBA00022737"/>
    </source>
</evidence>
<gene>
    <name evidence="10" type="ORF">ACFQXB_01095</name>
</gene>
<dbReference type="InterPro" id="IPR003439">
    <property type="entry name" value="ABC_transporter-like_ATP-bd"/>
</dbReference>
<protein>
    <submittedName>
        <fullName evidence="10">Sugar ABC transporter ATP-binding protein</fullName>
    </submittedName>
</protein>
<dbReference type="Pfam" id="PF00005">
    <property type="entry name" value="ABC_tran"/>
    <property type="match status" value="2"/>
</dbReference>
<dbReference type="InterPro" id="IPR017871">
    <property type="entry name" value="ABC_transporter-like_CS"/>
</dbReference>
<evidence type="ECO:0000256" key="6">
    <source>
        <dbReference type="ARBA" id="ARBA00022840"/>
    </source>
</evidence>
<dbReference type="CDD" id="cd03215">
    <property type="entry name" value="ABC_Carb_Monos_II"/>
    <property type="match status" value="1"/>
</dbReference>
<evidence type="ECO:0000256" key="8">
    <source>
        <dbReference type="ARBA" id="ARBA00023136"/>
    </source>
</evidence>
<dbReference type="PROSITE" id="PS50893">
    <property type="entry name" value="ABC_TRANSPORTER_2"/>
    <property type="match status" value="2"/>
</dbReference>
<dbReference type="InterPro" id="IPR003593">
    <property type="entry name" value="AAA+_ATPase"/>
</dbReference>
<dbReference type="SMART" id="SM00382">
    <property type="entry name" value="AAA"/>
    <property type="match status" value="2"/>
</dbReference>
<dbReference type="PROSITE" id="PS00211">
    <property type="entry name" value="ABC_TRANSPORTER_1"/>
    <property type="match status" value="2"/>
</dbReference>
<evidence type="ECO:0000313" key="10">
    <source>
        <dbReference type="EMBL" id="MFC7702787.1"/>
    </source>
</evidence>
<feature type="domain" description="ABC transporter" evidence="9">
    <location>
        <begin position="252"/>
        <end position="498"/>
    </location>
</feature>
<accession>A0ABW2UH45</accession>
<dbReference type="RefSeq" id="WP_377397807.1">
    <property type="nucleotide sequence ID" value="NZ_JBHTFQ010000001.1"/>
</dbReference>
<feature type="domain" description="ABC transporter" evidence="9">
    <location>
        <begin position="6"/>
        <end position="241"/>
    </location>
</feature>
<reference evidence="11" key="1">
    <citation type="journal article" date="2019" name="Int. J. Syst. Evol. Microbiol.">
        <title>The Global Catalogue of Microorganisms (GCM) 10K type strain sequencing project: providing services to taxonomists for standard genome sequencing and annotation.</title>
        <authorList>
            <consortium name="The Broad Institute Genomics Platform"/>
            <consortium name="The Broad Institute Genome Sequencing Center for Infectious Disease"/>
            <person name="Wu L."/>
            <person name="Ma J."/>
        </authorList>
    </citation>
    <scope>NUCLEOTIDE SEQUENCE [LARGE SCALE GENOMIC DNA]</scope>
    <source>
        <strain evidence="11">CGMCC 1.12750</strain>
    </source>
</reference>
<keyword evidence="7" id="KW-1278">Translocase</keyword>
<proteinExistence type="predicted"/>
<dbReference type="Proteomes" id="UP001596516">
    <property type="component" value="Unassembled WGS sequence"/>
</dbReference>
<sequence>MTEALLQLDSITKEWFGVPAVRDLTLTVPRGQVLGLIGENGAGKSTLMNMIGGVVPPSRGTMHLKGAPYAPAGPIDATRAGIAFIHQELNLFTNLSILDNIFITGFPRRFGLTDRRTASRETKALLDRLEIRHAPETLVEELAPGERQLIEIAKALHRSADLIIFDEPTTSLTPRETARLFEVIAQLRNEGRTVIYISHILSDVRMLCDRIAVLRDGQLVDEGAATDFGISRMIRSMIGRDLASLFPPRSAPPGEDVLVVAQGISQPGVVEDITFSIRAGEMLGLFGLMGSGRSEVARIFFGLDPAAEGTLTVAGRVARGGPVARIADGIAFVTENRREEGLLMEAPVAENISLATLGRLGRGPFGFLDRETERATAERARADLSIRVSDLERLPVRALSGGNQQKVVIAKWLAAAPRLFILDEPTRGVDVGAKYEIYALADRLAAAGNAVLFISSELEELTGMCDRILVMNRGEITADFLRAGQTAAFDREALLAAAFREVVA</sequence>
<dbReference type="InterPro" id="IPR050107">
    <property type="entry name" value="ABC_carbohydrate_import_ATPase"/>
</dbReference>
<keyword evidence="4" id="KW-0677">Repeat</keyword>
<keyword evidence="2" id="KW-1003">Cell membrane</keyword>
<dbReference type="GO" id="GO:0005524">
    <property type="term" value="F:ATP binding"/>
    <property type="evidence" value="ECO:0007669"/>
    <property type="project" value="UniProtKB-KW"/>
</dbReference>
<dbReference type="EMBL" id="JBHTFQ010000001">
    <property type="protein sequence ID" value="MFC7702787.1"/>
    <property type="molecule type" value="Genomic_DNA"/>
</dbReference>
<dbReference type="Gene3D" id="3.40.50.300">
    <property type="entry name" value="P-loop containing nucleotide triphosphate hydrolases"/>
    <property type="match status" value="2"/>
</dbReference>
<evidence type="ECO:0000256" key="2">
    <source>
        <dbReference type="ARBA" id="ARBA00022475"/>
    </source>
</evidence>
<dbReference type="PANTHER" id="PTHR43790:SF3">
    <property type="entry name" value="D-ALLOSE IMPORT ATP-BINDING PROTEIN ALSA-RELATED"/>
    <property type="match status" value="1"/>
</dbReference>
<evidence type="ECO:0000256" key="5">
    <source>
        <dbReference type="ARBA" id="ARBA00022741"/>
    </source>
</evidence>
<keyword evidence="6 10" id="KW-0067">ATP-binding</keyword>
<evidence type="ECO:0000256" key="1">
    <source>
        <dbReference type="ARBA" id="ARBA00022448"/>
    </source>
</evidence>
<organism evidence="10 11">
    <name type="scientific">Plastorhodobacter daqingensis</name>
    <dbReference type="NCBI Taxonomy" id="1387281"/>
    <lineage>
        <taxon>Bacteria</taxon>
        <taxon>Pseudomonadati</taxon>
        <taxon>Pseudomonadota</taxon>
        <taxon>Alphaproteobacteria</taxon>
        <taxon>Rhodobacterales</taxon>
        <taxon>Paracoccaceae</taxon>
        <taxon>Plastorhodobacter</taxon>
    </lineage>
</organism>